<keyword evidence="2 3" id="KW-0560">Oxidoreductase</keyword>
<sequence length="257" mass="26776">MTENLNAARGSEMEGLVAVVTGGAAGIGQAVVQVLLERGCVVASVDMTAEGVPAGAQALIADVRDQQALNAAVHAFGEQQGRIDILVNNAGVSFVGTIEDGSDADWHRILDINVMGQMRSTRAALPYLRRAPAACIVNMSSCTAVNGLPQRALYSASKGAIQSMTLAMAADFVSEGIRVNAIAPGTVDTPFMSQLAAQAPDPAAKRAQFEARQPTGRMVDPREVAEAVVYLARPSARSTTGTILNLDGGMTALRMPR</sequence>
<dbReference type="InterPro" id="IPR051122">
    <property type="entry name" value="SDR_DHRS6-like"/>
</dbReference>
<dbReference type="PRINTS" id="PR00080">
    <property type="entry name" value="SDRFAMILY"/>
</dbReference>
<dbReference type="Gene3D" id="3.40.50.720">
    <property type="entry name" value="NAD(P)-binding Rossmann-like Domain"/>
    <property type="match status" value="1"/>
</dbReference>
<dbReference type="PROSITE" id="PS00061">
    <property type="entry name" value="ADH_SHORT"/>
    <property type="match status" value="1"/>
</dbReference>
<reference evidence="3 4" key="1">
    <citation type="submission" date="2024-03" db="EMBL/GenBank/DDBJ databases">
        <title>Reference genomes for the five species model microbial community.</title>
        <authorList>
            <person name="Padfield D."/>
        </authorList>
    </citation>
    <scope>NUCLEOTIDE SEQUENCE [LARGE SCALE GENOMIC DNA]</scope>
    <source>
        <strain evidence="3 4">AB1</strain>
    </source>
</reference>
<dbReference type="Proteomes" id="UP001456224">
    <property type="component" value="Chromosome"/>
</dbReference>
<dbReference type="PANTHER" id="PTHR43477">
    <property type="entry name" value="DIHYDROANTICAPSIN 7-DEHYDROGENASE"/>
    <property type="match status" value="1"/>
</dbReference>
<keyword evidence="4" id="KW-1185">Reference proteome</keyword>
<dbReference type="EC" id="1.-.-.-" evidence="3"/>
<evidence type="ECO:0000313" key="3">
    <source>
        <dbReference type="EMBL" id="WXR72398.1"/>
    </source>
</evidence>
<dbReference type="GO" id="GO:0016491">
    <property type="term" value="F:oxidoreductase activity"/>
    <property type="evidence" value="ECO:0007669"/>
    <property type="project" value="UniProtKB-KW"/>
</dbReference>
<dbReference type="RefSeq" id="WP_338879064.1">
    <property type="nucleotide sequence ID" value="NZ_CP148753.1"/>
</dbReference>
<dbReference type="EMBL" id="CP148753">
    <property type="protein sequence ID" value="WXR72398.1"/>
    <property type="molecule type" value="Genomic_DNA"/>
</dbReference>
<evidence type="ECO:0000313" key="4">
    <source>
        <dbReference type="Proteomes" id="UP001456224"/>
    </source>
</evidence>
<dbReference type="CDD" id="cd05233">
    <property type="entry name" value="SDR_c"/>
    <property type="match status" value="1"/>
</dbReference>
<dbReference type="InterPro" id="IPR002347">
    <property type="entry name" value="SDR_fam"/>
</dbReference>
<comment type="similarity">
    <text evidence="1">Belongs to the short-chain dehydrogenases/reductases (SDR) family.</text>
</comment>
<dbReference type="Pfam" id="PF13561">
    <property type="entry name" value="adh_short_C2"/>
    <property type="match status" value="1"/>
</dbReference>
<dbReference type="PRINTS" id="PR00081">
    <property type="entry name" value="GDHRDH"/>
</dbReference>
<evidence type="ECO:0000256" key="1">
    <source>
        <dbReference type="ARBA" id="ARBA00006484"/>
    </source>
</evidence>
<dbReference type="PANTHER" id="PTHR43477:SF1">
    <property type="entry name" value="DIHYDROANTICAPSIN 7-DEHYDROGENASE"/>
    <property type="match status" value="1"/>
</dbReference>
<proteinExistence type="inferred from homology"/>
<accession>A0ABZ2RWL2</accession>
<organism evidence="3 4">
    <name type="scientific">Achromobacter veterisilvae</name>
    <dbReference type="NCBI Taxonomy" id="2069367"/>
    <lineage>
        <taxon>Bacteria</taxon>
        <taxon>Pseudomonadati</taxon>
        <taxon>Pseudomonadota</taxon>
        <taxon>Betaproteobacteria</taxon>
        <taxon>Burkholderiales</taxon>
        <taxon>Alcaligenaceae</taxon>
        <taxon>Achromobacter</taxon>
    </lineage>
</organism>
<name>A0ABZ2RWL2_9BURK</name>
<dbReference type="InterPro" id="IPR020904">
    <property type="entry name" value="Sc_DH/Rdtase_CS"/>
</dbReference>
<protein>
    <submittedName>
        <fullName evidence="3">SDR family oxidoreductase</fullName>
        <ecNumber evidence="3">1.-.-.-</ecNumber>
    </submittedName>
</protein>
<dbReference type="SUPFAM" id="SSF51735">
    <property type="entry name" value="NAD(P)-binding Rossmann-fold domains"/>
    <property type="match status" value="1"/>
</dbReference>
<gene>
    <name evidence="3" type="ORF">WHX56_22480</name>
</gene>
<evidence type="ECO:0000256" key="2">
    <source>
        <dbReference type="ARBA" id="ARBA00023002"/>
    </source>
</evidence>
<dbReference type="InterPro" id="IPR036291">
    <property type="entry name" value="NAD(P)-bd_dom_sf"/>
</dbReference>